<evidence type="ECO:0000256" key="1">
    <source>
        <dbReference type="ARBA" id="ARBA00022723"/>
    </source>
</evidence>
<dbReference type="Pfam" id="PF00403">
    <property type="entry name" value="HMA"/>
    <property type="match status" value="1"/>
</dbReference>
<proteinExistence type="predicted"/>
<sequence>MQVFQVEGMDCGSCMAKVMRAVQSLDPKAKVDIEFTSGRVAVETDESSEAICEVIAEYGYTVTPRV</sequence>
<dbReference type="PROSITE" id="PS50846">
    <property type="entry name" value="HMA_2"/>
    <property type="match status" value="1"/>
</dbReference>
<dbReference type="SUPFAM" id="SSF55008">
    <property type="entry name" value="HMA, heavy metal-associated domain"/>
    <property type="match status" value="1"/>
</dbReference>
<evidence type="ECO:0000259" key="2">
    <source>
        <dbReference type="PROSITE" id="PS50846"/>
    </source>
</evidence>
<feature type="domain" description="HMA" evidence="2">
    <location>
        <begin position="1"/>
        <end position="63"/>
    </location>
</feature>
<accession>A0ABQ5YD44</accession>
<dbReference type="Gene3D" id="3.30.70.100">
    <property type="match status" value="1"/>
</dbReference>
<dbReference type="EMBL" id="BSOG01000002">
    <property type="protein sequence ID" value="GLR12887.1"/>
    <property type="molecule type" value="Genomic_DNA"/>
</dbReference>
<comment type="caution">
    <text evidence="3">The sequence shown here is derived from an EMBL/GenBank/DDBJ whole genome shotgun (WGS) entry which is preliminary data.</text>
</comment>
<evidence type="ECO:0000313" key="3">
    <source>
        <dbReference type="EMBL" id="GLR12887.1"/>
    </source>
</evidence>
<dbReference type="RefSeq" id="WP_284196016.1">
    <property type="nucleotide sequence ID" value="NZ_BSOG01000002.1"/>
</dbReference>
<dbReference type="InterPro" id="IPR036163">
    <property type="entry name" value="HMA_dom_sf"/>
</dbReference>
<keyword evidence="1" id="KW-0479">Metal-binding</keyword>
<dbReference type="InterPro" id="IPR017969">
    <property type="entry name" value="Heavy-metal-associated_CS"/>
</dbReference>
<name>A0ABQ5YD44_9NEIS</name>
<evidence type="ECO:0000313" key="4">
    <source>
        <dbReference type="Proteomes" id="UP001156706"/>
    </source>
</evidence>
<keyword evidence="4" id="KW-1185">Reference proteome</keyword>
<dbReference type="InterPro" id="IPR006121">
    <property type="entry name" value="HMA_dom"/>
</dbReference>
<gene>
    <name evidence="3" type="ORF">GCM10007907_16770</name>
</gene>
<protein>
    <recommendedName>
        <fullName evidence="2">HMA domain-containing protein</fullName>
    </recommendedName>
</protein>
<organism evidence="3 4">
    <name type="scientific">Chitinimonas prasina</name>
    <dbReference type="NCBI Taxonomy" id="1434937"/>
    <lineage>
        <taxon>Bacteria</taxon>
        <taxon>Pseudomonadati</taxon>
        <taxon>Pseudomonadota</taxon>
        <taxon>Betaproteobacteria</taxon>
        <taxon>Neisseriales</taxon>
        <taxon>Chitinibacteraceae</taxon>
        <taxon>Chitinimonas</taxon>
    </lineage>
</organism>
<reference evidence="4" key="1">
    <citation type="journal article" date="2019" name="Int. J. Syst. Evol. Microbiol.">
        <title>The Global Catalogue of Microorganisms (GCM) 10K type strain sequencing project: providing services to taxonomists for standard genome sequencing and annotation.</title>
        <authorList>
            <consortium name="The Broad Institute Genomics Platform"/>
            <consortium name="The Broad Institute Genome Sequencing Center for Infectious Disease"/>
            <person name="Wu L."/>
            <person name="Ma J."/>
        </authorList>
    </citation>
    <scope>NUCLEOTIDE SEQUENCE [LARGE SCALE GENOMIC DNA]</scope>
    <source>
        <strain evidence="4">NBRC 110044</strain>
    </source>
</reference>
<dbReference type="CDD" id="cd00371">
    <property type="entry name" value="HMA"/>
    <property type="match status" value="1"/>
</dbReference>
<dbReference type="Proteomes" id="UP001156706">
    <property type="component" value="Unassembled WGS sequence"/>
</dbReference>
<dbReference type="PROSITE" id="PS01047">
    <property type="entry name" value="HMA_1"/>
    <property type="match status" value="1"/>
</dbReference>